<evidence type="ECO:0000256" key="1">
    <source>
        <dbReference type="SAM" id="MobiDB-lite"/>
    </source>
</evidence>
<keyword evidence="3" id="KW-1185">Reference proteome</keyword>
<protein>
    <submittedName>
        <fullName evidence="2">9900_t:CDS:1</fullName>
    </submittedName>
</protein>
<reference evidence="2" key="1">
    <citation type="submission" date="2022-08" db="EMBL/GenBank/DDBJ databases">
        <authorList>
            <person name="Kallberg Y."/>
            <person name="Tangrot J."/>
            <person name="Rosling A."/>
        </authorList>
    </citation>
    <scope>NUCLEOTIDE SEQUENCE</scope>
    <source>
        <strain evidence="2">Wild A</strain>
    </source>
</reference>
<feature type="region of interest" description="Disordered" evidence="1">
    <location>
        <begin position="12"/>
        <end position="33"/>
    </location>
</feature>
<name>A0A9W4SFC1_9GLOM</name>
<comment type="caution">
    <text evidence="2">The sequence shown here is derived from an EMBL/GenBank/DDBJ whole genome shotgun (WGS) entry which is preliminary data.</text>
</comment>
<accession>A0A9W4SFC1</accession>
<organism evidence="2 3">
    <name type="scientific">Funneliformis geosporum</name>
    <dbReference type="NCBI Taxonomy" id="1117311"/>
    <lineage>
        <taxon>Eukaryota</taxon>
        <taxon>Fungi</taxon>
        <taxon>Fungi incertae sedis</taxon>
        <taxon>Mucoromycota</taxon>
        <taxon>Glomeromycotina</taxon>
        <taxon>Glomeromycetes</taxon>
        <taxon>Glomerales</taxon>
        <taxon>Glomeraceae</taxon>
        <taxon>Funneliformis</taxon>
    </lineage>
</organism>
<dbReference type="Proteomes" id="UP001153678">
    <property type="component" value="Unassembled WGS sequence"/>
</dbReference>
<sequence>MGKVHRKDYFMRNNRQRSLAKRRREQQLVQQQKQASVEREDLLGPEYLKKTIDKKDKPLGKLLKWKLLRYFRFFDV</sequence>
<evidence type="ECO:0000313" key="3">
    <source>
        <dbReference type="Proteomes" id="UP001153678"/>
    </source>
</evidence>
<dbReference type="AlphaFoldDB" id="A0A9W4SFC1"/>
<dbReference type="EMBL" id="CAMKVN010000310">
    <property type="protein sequence ID" value="CAI2166499.1"/>
    <property type="molecule type" value="Genomic_DNA"/>
</dbReference>
<feature type="compositionally biased region" description="Basic residues" evidence="1">
    <location>
        <begin position="14"/>
        <end position="24"/>
    </location>
</feature>
<evidence type="ECO:0000313" key="2">
    <source>
        <dbReference type="EMBL" id="CAI2166499.1"/>
    </source>
</evidence>
<proteinExistence type="predicted"/>
<gene>
    <name evidence="2" type="ORF">FWILDA_LOCUS2606</name>
</gene>